<name>A0A4P8PKC1_9VIRU</name>
<evidence type="ECO:0000259" key="1">
    <source>
        <dbReference type="Pfam" id="PF23343"/>
    </source>
</evidence>
<feature type="domain" description="Replication-associated protein ORF2/G2P" evidence="1">
    <location>
        <begin position="69"/>
        <end position="182"/>
    </location>
</feature>
<organism evidence="2 3">
    <name type="scientific">Blackfly microvirus SF02</name>
    <dbReference type="NCBI Taxonomy" id="2576452"/>
    <lineage>
        <taxon>Viruses</taxon>
        <taxon>Monodnaviria</taxon>
        <taxon>Sangervirae</taxon>
        <taxon>Phixviricota</taxon>
        <taxon>Malgrandaviricetes</taxon>
        <taxon>Petitvirales</taxon>
        <taxon>Microviridae</taxon>
        <taxon>Microvirus</taxon>
    </lineage>
</organism>
<accession>A0A4P8PKC1</accession>
<sequence>MTCYSPLRAFWSADIGASGRRKIVFDRNASWSGAPLRLPCGQCIGCRLEKARQWAVRCMHEKRMSSCSAFVTLTYRPEEVPEGGSLRRRDLVLFMKRLRRRFGAGIKFYACGEYGDQLSRPHYHLLLFHMEFPDAKPVGTAKGGQTLFSSEILRELWPMGHNWIGEVSFESCAYVARYILKKVTGALAEDYYQTITVEGQIIDREPEFTVMSRRPGIGAKWFDAYYPEAYAWDSVIMNGKESKPPRFYDLRFELLDNIRLEEVKRARRKRALLNRSDNTVDRRRIRELVELKRLQLFQGRKF</sequence>
<proteinExistence type="predicted"/>
<dbReference type="EMBL" id="MK249174">
    <property type="protein sequence ID" value="QCQ84829.1"/>
    <property type="molecule type" value="Genomic_DNA"/>
</dbReference>
<dbReference type="Pfam" id="PF23343">
    <property type="entry name" value="REP_ORF2-G2P"/>
    <property type="match status" value="1"/>
</dbReference>
<evidence type="ECO:0000313" key="3">
    <source>
        <dbReference type="Proteomes" id="UP000324505"/>
    </source>
</evidence>
<reference evidence="2 3" key="1">
    <citation type="submission" date="2018-12" db="EMBL/GenBank/DDBJ databases">
        <title>Singled stranded DNA viruses identified in blackflies (Austrosimulium ungulatum) sampled in New Zealand.</title>
        <authorList>
            <person name="Kraberger S."/>
            <person name="Fontenele R.S."/>
            <person name="Schmidlin K."/>
            <person name="Walters M."/>
            <person name="Varsani A."/>
        </authorList>
    </citation>
    <scope>NUCLEOTIDE SEQUENCE [LARGE SCALE GENOMIC DNA]</scope>
    <source>
        <strain evidence="2">097</strain>
    </source>
</reference>
<evidence type="ECO:0000313" key="2">
    <source>
        <dbReference type="EMBL" id="QCQ84829.1"/>
    </source>
</evidence>
<dbReference type="Proteomes" id="UP000324505">
    <property type="component" value="Segment"/>
</dbReference>
<protein>
    <submittedName>
        <fullName evidence="2">Replication initiator protein</fullName>
    </submittedName>
</protein>
<dbReference type="InterPro" id="IPR056906">
    <property type="entry name" value="ORF2/G2P_dom"/>
</dbReference>